<dbReference type="InterPro" id="IPR001611">
    <property type="entry name" value="Leu-rich_rpt"/>
</dbReference>
<dbReference type="InterPro" id="IPR032675">
    <property type="entry name" value="LRR_dom_sf"/>
</dbReference>
<comment type="caution">
    <text evidence="3">The sequence shown here is derived from an EMBL/GenBank/DDBJ whole genome shotgun (WGS) entry which is preliminary data.</text>
</comment>
<name>A0A0W0Z6M2_LEGSP</name>
<evidence type="ECO:0000256" key="2">
    <source>
        <dbReference type="ARBA" id="ARBA00022737"/>
    </source>
</evidence>
<keyword evidence="4" id="KW-1185">Reference proteome</keyword>
<sequence length="466" mass="53477">MEDRLYEGRYIGSIEKMLSLTSTTPTGKKTLDLHQYHLFENTSWLQKLLAALPKDLSELNLNGNADSTSPNWYGTFDLAQSLSVLPENLVALDLSGNHLSSLRVFKLVKMLKVLPENLVTLSLNDNNLYRISADDLVMIFKALPKNLVFLDIGNNYFSQFCVEDLIKIVQCLIEKNISPLNLSKDDLRPLTAASLAELLKNLPEKITSVNLSGYHLYRYTSQELAKILSALPPHVTFIDLSNNYLGYQSIDKLQEILAAIPATVKIVNLEKNHLFTKKTISERNELLQSLPGDIKDRQRFIIKNNGESDFARTLLPMVLLARQFHETGAGLPFDIIKIILSFLYEGPTARKTEQIDQMITDRPEKERLQNAVVEAVDRYLNQNRIKRGVNSFFNWCWNGYFEIEQDARSFRDKIIKTPTYEQVHNEINRFLSNQMTCRCYPTLLSFLREALNKKDEDEPCDYLTLK</sequence>
<dbReference type="PANTHER" id="PTHR24106">
    <property type="entry name" value="NACHT, LRR AND CARD DOMAINS-CONTAINING"/>
    <property type="match status" value="1"/>
</dbReference>
<dbReference type="STRING" id="452.Lspi_1366"/>
<organism evidence="3 4">
    <name type="scientific">Legionella spiritensis</name>
    <dbReference type="NCBI Taxonomy" id="452"/>
    <lineage>
        <taxon>Bacteria</taxon>
        <taxon>Pseudomonadati</taxon>
        <taxon>Pseudomonadota</taxon>
        <taxon>Gammaproteobacteria</taxon>
        <taxon>Legionellales</taxon>
        <taxon>Legionellaceae</taxon>
        <taxon>Legionella</taxon>
    </lineage>
</organism>
<dbReference type="AlphaFoldDB" id="A0A0W0Z6M2"/>
<dbReference type="Gene3D" id="3.80.10.10">
    <property type="entry name" value="Ribonuclease Inhibitor"/>
    <property type="match status" value="1"/>
</dbReference>
<dbReference type="EMBL" id="LNYX01000013">
    <property type="protein sequence ID" value="KTD64559.1"/>
    <property type="molecule type" value="Genomic_DNA"/>
</dbReference>
<dbReference type="PATRIC" id="fig|452.5.peg.1509"/>
<proteinExistence type="predicted"/>
<evidence type="ECO:0000313" key="3">
    <source>
        <dbReference type="EMBL" id="KTD64559.1"/>
    </source>
</evidence>
<dbReference type="PROSITE" id="PS51450">
    <property type="entry name" value="LRR"/>
    <property type="match status" value="1"/>
</dbReference>
<dbReference type="InterPro" id="IPR051261">
    <property type="entry name" value="NLR"/>
</dbReference>
<gene>
    <name evidence="3" type="primary">legL7_1</name>
    <name evidence="3" type="ORF">Lspi_1366</name>
</gene>
<evidence type="ECO:0000313" key="4">
    <source>
        <dbReference type="Proteomes" id="UP000054877"/>
    </source>
</evidence>
<reference evidence="3 4" key="1">
    <citation type="submission" date="2015-11" db="EMBL/GenBank/DDBJ databases">
        <title>Genomic analysis of 38 Legionella species identifies large and diverse effector repertoires.</title>
        <authorList>
            <person name="Burstein D."/>
            <person name="Amaro F."/>
            <person name="Zusman T."/>
            <person name="Lifshitz Z."/>
            <person name="Cohen O."/>
            <person name="Gilbert J.A."/>
            <person name="Pupko T."/>
            <person name="Shuman H.A."/>
            <person name="Segal G."/>
        </authorList>
    </citation>
    <scope>NUCLEOTIDE SEQUENCE [LARGE SCALE GENOMIC DNA]</scope>
    <source>
        <strain evidence="3 4">Mt.St.Helens-9</strain>
    </source>
</reference>
<evidence type="ECO:0000256" key="1">
    <source>
        <dbReference type="ARBA" id="ARBA00022614"/>
    </source>
</evidence>
<protein>
    <submittedName>
        <fullName evidence="3">Leucine-rich repeat-containing protein</fullName>
    </submittedName>
</protein>
<keyword evidence="2" id="KW-0677">Repeat</keyword>
<dbReference type="SUPFAM" id="SSF52047">
    <property type="entry name" value="RNI-like"/>
    <property type="match status" value="1"/>
</dbReference>
<dbReference type="Proteomes" id="UP000054877">
    <property type="component" value="Unassembled WGS sequence"/>
</dbReference>
<accession>A0A0W0Z6M2</accession>
<keyword evidence="1" id="KW-0433">Leucine-rich repeat</keyword>